<evidence type="ECO:0000313" key="2">
    <source>
        <dbReference type="EMBL" id="MBW61043.1"/>
    </source>
</evidence>
<name>A0A2M4C6V1_9DIPT</name>
<organism evidence="2">
    <name type="scientific">Anopheles marajoara</name>
    <dbReference type="NCBI Taxonomy" id="58244"/>
    <lineage>
        <taxon>Eukaryota</taxon>
        <taxon>Metazoa</taxon>
        <taxon>Ecdysozoa</taxon>
        <taxon>Arthropoda</taxon>
        <taxon>Hexapoda</taxon>
        <taxon>Insecta</taxon>
        <taxon>Pterygota</taxon>
        <taxon>Neoptera</taxon>
        <taxon>Endopterygota</taxon>
        <taxon>Diptera</taxon>
        <taxon>Nematocera</taxon>
        <taxon>Culicoidea</taxon>
        <taxon>Culicidae</taxon>
        <taxon>Anophelinae</taxon>
        <taxon>Anopheles</taxon>
    </lineage>
</organism>
<accession>A0A2M4C6V1</accession>
<evidence type="ECO:0000256" key="1">
    <source>
        <dbReference type="SAM" id="SignalP"/>
    </source>
</evidence>
<feature type="chain" id="PRO_5014921545" evidence="1">
    <location>
        <begin position="17"/>
        <end position="132"/>
    </location>
</feature>
<dbReference type="EMBL" id="GGFJ01011902">
    <property type="protein sequence ID" value="MBW61043.1"/>
    <property type="molecule type" value="Transcribed_RNA"/>
</dbReference>
<protein>
    <submittedName>
        <fullName evidence="2">Putative secreted protein</fullName>
    </submittedName>
</protein>
<keyword evidence="1" id="KW-0732">Signal</keyword>
<feature type="signal peptide" evidence="1">
    <location>
        <begin position="1"/>
        <end position="16"/>
    </location>
</feature>
<reference evidence="2" key="1">
    <citation type="submission" date="2018-01" db="EMBL/GenBank/DDBJ databases">
        <title>An insight into the sialome of Amazonian anophelines.</title>
        <authorList>
            <person name="Ribeiro J.M."/>
            <person name="Scarpassa V."/>
            <person name="Calvo E."/>
        </authorList>
    </citation>
    <scope>NUCLEOTIDE SEQUENCE</scope>
    <source>
        <tissue evidence="2">Salivary glands</tissue>
    </source>
</reference>
<dbReference type="AlphaFoldDB" id="A0A2M4C6V1"/>
<sequence length="132" mass="14298">MEMLLTLSLCFYVCCPLDGGGDWLVLVAHQSSTIISDDGDNWFHGIQQQQLQHHIRCRRSVTGNSGSVADTGTTDSTSTHAATYPVDITVDSFTAHKKGKTKPPPSKPDGDDRFLFVPVSSTFVFVVVAVGK</sequence>
<proteinExistence type="predicted"/>